<organism evidence="2">
    <name type="scientific">Vitis vinifera</name>
    <name type="common">Grape</name>
    <dbReference type="NCBI Taxonomy" id="29760"/>
    <lineage>
        <taxon>Eukaryota</taxon>
        <taxon>Viridiplantae</taxon>
        <taxon>Streptophyta</taxon>
        <taxon>Embryophyta</taxon>
        <taxon>Tracheophyta</taxon>
        <taxon>Spermatophyta</taxon>
        <taxon>Magnoliopsida</taxon>
        <taxon>eudicotyledons</taxon>
        <taxon>Gunneridae</taxon>
        <taxon>Pentapetalae</taxon>
        <taxon>rosids</taxon>
        <taxon>Vitales</taxon>
        <taxon>Vitaceae</taxon>
        <taxon>Viteae</taxon>
        <taxon>Vitis</taxon>
    </lineage>
</organism>
<evidence type="ECO:0000259" key="1">
    <source>
        <dbReference type="Pfam" id="PF17886"/>
    </source>
</evidence>
<dbReference type="PANTHER" id="PTHR43868">
    <property type="entry name" value="OS02G0711200 PROTEIN"/>
    <property type="match status" value="1"/>
</dbReference>
<dbReference type="InterPro" id="IPR008978">
    <property type="entry name" value="HSP20-like_chaperone"/>
</dbReference>
<reference evidence="2" key="1">
    <citation type="journal article" date="2007" name="PLoS ONE">
        <title>The first genome sequence of an elite grapevine cultivar (Pinot noir Vitis vinifera L.): coping with a highly heterozygous genome.</title>
        <authorList>
            <person name="Velasco R."/>
            <person name="Zharkikh A."/>
            <person name="Troggio M."/>
            <person name="Cartwright D.A."/>
            <person name="Cestaro A."/>
            <person name="Pruss D."/>
            <person name="Pindo M."/>
            <person name="FitzGerald L.M."/>
            <person name="Vezzulli S."/>
            <person name="Reid J."/>
            <person name="Malacarne G."/>
            <person name="Iliev D."/>
            <person name="Coppola G."/>
            <person name="Wardell B."/>
            <person name="Micheletti D."/>
            <person name="Macalma T."/>
            <person name="Facci M."/>
            <person name="Mitchell J.T."/>
            <person name="Perazzolli M."/>
            <person name="Eldredge G."/>
            <person name="Gatto P."/>
            <person name="Oyzerski R."/>
            <person name="Moretto M."/>
            <person name="Gutin N."/>
            <person name="Stefanini M."/>
            <person name="Chen Y."/>
            <person name="Segala C."/>
            <person name="Davenport C."/>
            <person name="Dematte L."/>
            <person name="Mraz A."/>
            <person name="Battilana J."/>
            <person name="Stormo K."/>
            <person name="Costa F."/>
            <person name="Tao Q."/>
            <person name="Si-Ammour A."/>
            <person name="Harkins T."/>
            <person name="Lackey A."/>
            <person name="Perbost C."/>
            <person name="Taillon B."/>
            <person name="Stella A."/>
            <person name="Solovyev V."/>
            <person name="Fawcett J.A."/>
            <person name="Sterck L."/>
            <person name="Vandepoele K."/>
            <person name="Grando S.M."/>
            <person name="Toppo S."/>
            <person name="Moser C."/>
            <person name="Lanchbury J."/>
            <person name="Bogden R."/>
            <person name="Skolnick M."/>
            <person name="Sgaramella V."/>
            <person name="Bhatnagar S.K."/>
            <person name="Fontana P."/>
            <person name="Gutin A."/>
            <person name="Van de Peer Y."/>
            <person name="Salamini F."/>
            <person name="Viola R."/>
        </authorList>
    </citation>
    <scope>NUCLEOTIDE SEQUENCE</scope>
</reference>
<dbReference type="Gene3D" id="2.60.40.790">
    <property type="match status" value="1"/>
</dbReference>
<dbReference type="InterPro" id="IPR040612">
    <property type="entry name" value="ArsA_HSP20-like"/>
</dbReference>
<evidence type="ECO:0000313" key="2">
    <source>
        <dbReference type="EMBL" id="CAN78726.1"/>
    </source>
</evidence>
<dbReference type="Pfam" id="PF17886">
    <property type="entry name" value="ArsA_HSP20"/>
    <property type="match status" value="1"/>
</dbReference>
<gene>
    <name evidence="2" type="ORF">VITISV_020009</name>
</gene>
<sequence>MGSLPDWNAIISSNPSEDARNLLSAPASSSSNVMEPVKFDPSKKSVSLLMPGFDKSEIKLYQYRGGSELLVEAGDQRRVIRLPPEIQGKVGGAKFADRKLVITMR</sequence>
<protein>
    <recommendedName>
        <fullName evidence="1">ArsA HSP20-like domain-containing protein</fullName>
    </recommendedName>
</protein>
<dbReference type="CDD" id="cd00298">
    <property type="entry name" value="ACD_sHsps_p23-like"/>
    <property type="match status" value="1"/>
</dbReference>
<dbReference type="PANTHER" id="PTHR43868:SF1">
    <property type="entry name" value="P-LOOP CONTAINING NUCLEOSIDE TRIPHOSPHATE HYDROLASES SUPERFAMILY PROTEIN"/>
    <property type="match status" value="1"/>
</dbReference>
<dbReference type="OrthoDB" id="1909609at2759"/>
<proteinExistence type="predicted"/>
<dbReference type="EMBL" id="AM448932">
    <property type="protein sequence ID" value="CAN78726.1"/>
    <property type="molecule type" value="Genomic_DNA"/>
</dbReference>
<feature type="domain" description="ArsA HSP20-like" evidence="1">
    <location>
        <begin position="43"/>
        <end position="104"/>
    </location>
</feature>
<dbReference type="ExpressionAtlas" id="A5B732">
    <property type="expression patterns" value="baseline and differential"/>
</dbReference>
<dbReference type="AlphaFoldDB" id="A5B732"/>
<name>A5B732_VITVI</name>
<accession>A5B732</accession>
<dbReference type="InterPro" id="IPR053262">
    <property type="entry name" value="ArsA_ATPase-like"/>
</dbReference>